<dbReference type="OrthoDB" id="9814580at2"/>
<dbReference type="GO" id="GO:0003725">
    <property type="term" value="F:double-stranded RNA binding"/>
    <property type="evidence" value="ECO:0007669"/>
    <property type="project" value="UniProtKB-UniRule"/>
</dbReference>
<dbReference type="InterPro" id="IPR010923">
    <property type="entry name" value="T(6)A37_SUA5"/>
</dbReference>
<dbReference type="GO" id="GO:0005524">
    <property type="term" value="F:ATP binding"/>
    <property type="evidence" value="ECO:0007669"/>
    <property type="project" value="UniProtKB-UniRule"/>
</dbReference>
<comment type="similarity">
    <text evidence="2 13">Belongs to the SUA5 family.</text>
</comment>
<feature type="binding site" evidence="14">
    <location>
        <position position="123"/>
    </location>
    <ligand>
        <name>L-threonine</name>
        <dbReference type="ChEBI" id="CHEBI:57926"/>
    </ligand>
</feature>
<evidence type="ECO:0000256" key="8">
    <source>
        <dbReference type="ARBA" id="ARBA00022695"/>
    </source>
</evidence>
<feature type="domain" description="YrdC-like" evidence="15">
    <location>
        <begin position="15"/>
        <end position="201"/>
    </location>
</feature>
<dbReference type="InterPro" id="IPR017945">
    <property type="entry name" value="DHBP_synth_RibB-like_a/b_dom"/>
</dbReference>
<dbReference type="EC" id="2.7.7.87" evidence="3 13"/>
<evidence type="ECO:0000256" key="11">
    <source>
        <dbReference type="ARBA" id="ARBA00029774"/>
    </source>
</evidence>
<evidence type="ECO:0000256" key="6">
    <source>
        <dbReference type="ARBA" id="ARBA00022679"/>
    </source>
</evidence>
<dbReference type="Gene3D" id="3.90.870.10">
    <property type="entry name" value="DHBP synthase"/>
    <property type="match status" value="1"/>
</dbReference>
<proteinExistence type="inferred from homology"/>
<dbReference type="InterPro" id="IPR050156">
    <property type="entry name" value="TC-AMP_synthase_SUA5"/>
</dbReference>
<dbReference type="GO" id="GO:0000049">
    <property type="term" value="F:tRNA binding"/>
    <property type="evidence" value="ECO:0007669"/>
    <property type="project" value="TreeGrafter"/>
</dbReference>
<dbReference type="GeneID" id="44999370"/>
<feature type="binding site" evidence="14">
    <location>
        <position position="143"/>
    </location>
    <ligand>
        <name>L-threonine</name>
        <dbReference type="ChEBI" id="CHEBI:57926"/>
    </ligand>
</feature>
<gene>
    <name evidence="16" type="ordered locus">CA_C2882</name>
</gene>
<dbReference type="STRING" id="272562.CA_C2882"/>
<feature type="binding site" evidence="14">
    <location>
        <position position="197"/>
    </location>
    <ligand>
        <name>ATP</name>
        <dbReference type="ChEBI" id="CHEBI:30616"/>
    </ligand>
</feature>
<evidence type="ECO:0000313" key="16">
    <source>
        <dbReference type="EMBL" id="AAK80825.1"/>
    </source>
</evidence>
<feature type="binding site" evidence="14">
    <location>
        <position position="60"/>
    </location>
    <ligand>
        <name>ATP</name>
        <dbReference type="ChEBI" id="CHEBI:30616"/>
    </ligand>
</feature>
<keyword evidence="17" id="KW-1185">Reference proteome</keyword>
<dbReference type="EMBL" id="AE001437">
    <property type="protein sequence ID" value="AAK80825.1"/>
    <property type="molecule type" value="Genomic_DNA"/>
</dbReference>
<name>Q97F70_CLOAB</name>
<dbReference type="GO" id="GO:0061710">
    <property type="term" value="F:L-threonylcarbamoyladenylate synthase"/>
    <property type="evidence" value="ECO:0007669"/>
    <property type="project" value="UniProtKB-EC"/>
</dbReference>
<feature type="binding site" evidence="14">
    <location>
        <position position="153"/>
    </location>
    <ligand>
        <name>ATP</name>
        <dbReference type="ChEBI" id="CHEBI:30616"/>
    </ligand>
</feature>
<evidence type="ECO:0000256" key="10">
    <source>
        <dbReference type="ARBA" id="ARBA00022840"/>
    </source>
</evidence>
<reference evidence="16 17" key="1">
    <citation type="journal article" date="2001" name="J. Bacteriol.">
        <title>Genome sequence and comparative analysis of the solvent-producing bacterium Clostridium acetobutylicum.</title>
        <authorList>
            <person name="Nolling J."/>
            <person name="Breton G."/>
            <person name="Omelchenko M.V."/>
            <person name="Makarova K.S."/>
            <person name="Zeng Q."/>
            <person name="Gibson R."/>
            <person name="Lee H.M."/>
            <person name="Dubois J."/>
            <person name="Qiu D."/>
            <person name="Hitti J."/>
            <person name="Wolf Y.I."/>
            <person name="Tatusov R.L."/>
            <person name="Sabathe F."/>
            <person name="Doucette-Stamm L."/>
            <person name="Soucaille P."/>
            <person name="Daly M.J."/>
            <person name="Bennett G.N."/>
            <person name="Koonin E.V."/>
            <person name="Smith D.R."/>
        </authorList>
    </citation>
    <scope>NUCLEOTIDE SEQUENCE [LARGE SCALE GENOMIC DNA]</scope>
    <source>
        <strain evidence="17">ATCC 824 / DSM 792 / JCM 1419 / LMG 5710 / VKM B-1787</strain>
    </source>
</reference>
<evidence type="ECO:0000256" key="2">
    <source>
        <dbReference type="ARBA" id="ARBA00007663"/>
    </source>
</evidence>
<dbReference type="GO" id="GO:0008033">
    <property type="term" value="P:tRNA processing"/>
    <property type="evidence" value="ECO:0007669"/>
    <property type="project" value="UniProtKB-KW"/>
</dbReference>
<evidence type="ECO:0000256" key="5">
    <source>
        <dbReference type="ARBA" id="ARBA00022490"/>
    </source>
</evidence>
<dbReference type="PATRIC" id="fig|272562.8.peg.3066"/>
<dbReference type="InterPro" id="IPR006070">
    <property type="entry name" value="Sua5-like_dom"/>
</dbReference>
<dbReference type="PANTHER" id="PTHR17490">
    <property type="entry name" value="SUA5"/>
    <property type="match status" value="1"/>
</dbReference>
<evidence type="ECO:0000256" key="9">
    <source>
        <dbReference type="ARBA" id="ARBA00022741"/>
    </source>
</evidence>
<feature type="binding site" evidence="14">
    <location>
        <position position="69"/>
    </location>
    <ligand>
        <name>L-threonine</name>
        <dbReference type="ChEBI" id="CHEBI:57926"/>
    </ligand>
</feature>
<dbReference type="PANTHER" id="PTHR17490:SF16">
    <property type="entry name" value="THREONYLCARBAMOYL-AMP SYNTHASE"/>
    <property type="match status" value="1"/>
</dbReference>
<sequence>MYTKIVNLNEDDVDEQILKEAGEFIKNGKLVVFPTETVYGLGANAEDGEATKKIFEAKGRPQDNPLIIHISDFEDVDKVVRNISDSARKLMREFWPGPMTLIMEKKSIISDVTSAGLTSVGVRMPSDKIARKLIKFSGVSIAAPSANLSGKPSPTDVERCIEDLNGKVDYIIGGNKCEYGLESTVIDCTVNPVCILRPGAITLEMVRKVDEKAYIDPAIMAKPEPSLKPKAPGMKYKHYAPKAPVKIIDGDLKKTIEKINEMVQNYIDDNKKVGIMATDETKNNYRNAIVISLGSRKDIYSIGRNLFETLRDFDDCGVDVILSEAFDEEGFGVAIMNRLNKSAGFDIINV</sequence>
<dbReference type="FunFam" id="3.90.870.10:FF:000009">
    <property type="entry name" value="Threonylcarbamoyl-AMP synthase, putative"/>
    <property type="match status" value="1"/>
</dbReference>
<dbReference type="Gene3D" id="3.40.50.11030">
    <property type="entry name" value="Threonylcarbamoyl-AMP synthase, C-terminal domain"/>
    <property type="match status" value="1"/>
</dbReference>
<dbReference type="RefSeq" id="WP_010966166.1">
    <property type="nucleotide sequence ID" value="NC_003030.1"/>
</dbReference>
<organism evidence="16 17">
    <name type="scientific">Clostridium acetobutylicum (strain ATCC 824 / DSM 792 / JCM 1419 / IAM 19013 / LMG 5710 / NBRC 13948 / NRRL B-527 / VKM B-1787 / 2291 / W)</name>
    <dbReference type="NCBI Taxonomy" id="272562"/>
    <lineage>
        <taxon>Bacteria</taxon>
        <taxon>Bacillati</taxon>
        <taxon>Bacillota</taxon>
        <taxon>Clostridia</taxon>
        <taxon>Eubacteriales</taxon>
        <taxon>Clostridiaceae</taxon>
        <taxon>Clostridium</taxon>
    </lineage>
</organism>
<evidence type="ECO:0000256" key="14">
    <source>
        <dbReference type="PIRSR" id="PIRSR004930-1"/>
    </source>
</evidence>
<dbReference type="SUPFAM" id="SSF55821">
    <property type="entry name" value="YrdC/RibB"/>
    <property type="match status" value="1"/>
</dbReference>
<dbReference type="InterPro" id="IPR038385">
    <property type="entry name" value="Sua5/YwlC_C"/>
</dbReference>
<dbReference type="KEGG" id="cac:CA_C2882"/>
<keyword evidence="10 13" id="KW-0067">ATP-binding</keyword>
<dbReference type="Proteomes" id="UP000000814">
    <property type="component" value="Chromosome"/>
</dbReference>
<evidence type="ECO:0000256" key="13">
    <source>
        <dbReference type="PIRNR" id="PIRNR004930"/>
    </source>
</evidence>
<dbReference type="Pfam" id="PF01300">
    <property type="entry name" value="Sua5_yciO_yrdC"/>
    <property type="match status" value="1"/>
</dbReference>
<dbReference type="FunFam" id="3.40.50.11030:FF:000001">
    <property type="entry name" value="Threonylcarbamoyl-AMP synthase"/>
    <property type="match status" value="1"/>
</dbReference>
<evidence type="ECO:0000259" key="15">
    <source>
        <dbReference type="PROSITE" id="PS51163"/>
    </source>
</evidence>
<accession>Q97F70</accession>
<dbReference type="eggNOG" id="COG0009">
    <property type="taxonomic scope" value="Bacteria"/>
</dbReference>
<keyword evidence="6 13" id="KW-0808">Transferase</keyword>
<comment type="catalytic activity">
    <reaction evidence="12 13">
        <text>L-threonine + hydrogencarbonate + ATP = L-threonylcarbamoyladenylate + diphosphate + H2O</text>
        <dbReference type="Rhea" id="RHEA:36407"/>
        <dbReference type="ChEBI" id="CHEBI:15377"/>
        <dbReference type="ChEBI" id="CHEBI:17544"/>
        <dbReference type="ChEBI" id="CHEBI:30616"/>
        <dbReference type="ChEBI" id="CHEBI:33019"/>
        <dbReference type="ChEBI" id="CHEBI:57926"/>
        <dbReference type="ChEBI" id="CHEBI:73682"/>
        <dbReference type="EC" id="2.7.7.87"/>
    </reaction>
</comment>
<evidence type="ECO:0000313" key="17">
    <source>
        <dbReference type="Proteomes" id="UP000000814"/>
    </source>
</evidence>
<dbReference type="PROSITE" id="PS51163">
    <property type="entry name" value="YRDC"/>
    <property type="match status" value="1"/>
</dbReference>
<dbReference type="PIRSF" id="PIRSF004930">
    <property type="entry name" value="Tln_factor_SUA5"/>
    <property type="match status" value="1"/>
</dbReference>
<dbReference type="Pfam" id="PF03481">
    <property type="entry name" value="Sua5_C"/>
    <property type="match status" value="1"/>
</dbReference>
<dbReference type="AlphaFoldDB" id="Q97F70"/>
<keyword evidence="8 13" id="KW-0548">Nucleotidyltransferase</keyword>
<protein>
    <recommendedName>
        <fullName evidence="4 13">Threonylcarbamoyl-AMP synthase</fullName>
        <shortName evidence="13">TC-AMP synthase</shortName>
        <ecNumber evidence="3 13">2.7.7.87</ecNumber>
    </recommendedName>
    <alternativeName>
        <fullName evidence="11 13">L-threonylcarbamoyladenylate synthase</fullName>
    </alternativeName>
</protein>
<evidence type="ECO:0000256" key="1">
    <source>
        <dbReference type="ARBA" id="ARBA00004496"/>
    </source>
</evidence>
<dbReference type="GO" id="GO:0006450">
    <property type="term" value="P:regulation of translational fidelity"/>
    <property type="evidence" value="ECO:0007669"/>
    <property type="project" value="TreeGrafter"/>
</dbReference>
<feature type="binding site" evidence="14">
    <location>
        <position position="145"/>
    </location>
    <ligand>
        <name>ATP</name>
        <dbReference type="ChEBI" id="CHEBI:30616"/>
    </ligand>
</feature>
<feature type="binding site" evidence="14">
    <location>
        <position position="239"/>
    </location>
    <ligand>
        <name>ATP</name>
        <dbReference type="ChEBI" id="CHEBI:30616"/>
    </ligand>
</feature>
<dbReference type="HOGENOM" id="CLU_031397_0_0_9"/>
<dbReference type="PIR" id="F97254">
    <property type="entry name" value="F97254"/>
</dbReference>
<comment type="subcellular location">
    <subcellularLocation>
        <location evidence="1 13">Cytoplasm</location>
    </subcellularLocation>
</comment>
<feature type="binding site" evidence="14">
    <location>
        <position position="64"/>
    </location>
    <ligand>
        <name>ATP</name>
        <dbReference type="ChEBI" id="CHEBI:30616"/>
    </ligand>
</feature>
<evidence type="ECO:0000256" key="7">
    <source>
        <dbReference type="ARBA" id="ARBA00022694"/>
    </source>
</evidence>
<evidence type="ECO:0000256" key="3">
    <source>
        <dbReference type="ARBA" id="ARBA00012584"/>
    </source>
</evidence>
<feature type="binding site" evidence="14">
    <location>
        <position position="37"/>
    </location>
    <ligand>
        <name>L-threonine</name>
        <dbReference type="ChEBI" id="CHEBI:57926"/>
    </ligand>
</feature>
<keyword evidence="9 13" id="KW-0547">Nucleotide-binding</keyword>
<dbReference type="GO" id="GO:0005737">
    <property type="term" value="C:cytoplasm"/>
    <property type="evidence" value="ECO:0007669"/>
    <property type="project" value="UniProtKB-SubCell"/>
</dbReference>
<dbReference type="NCBIfam" id="TIGR00057">
    <property type="entry name" value="L-threonylcarbamoyladenylate synthase"/>
    <property type="match status" value="1"/>
</dbReference>
<evidence type="ECO:0000256" key="4">
    <source>
        <dbReference type="ARBA" id="ARBA00015492"/>
    </source>
</evidence>
<keyword evidence="5 13" id="KW-0963">Cytoplasm</keyword>
<dbReference type="InterPro" id="IPR005145">
    <property type="entry name" value="Sua5_C"/>
</dbReference>
<feature type="binding site" evidence="14">
    <location>
        <position position="183"/>
    </location>
    <ligand>
        <name>L-threonine</name>
        <dbReference type="ChEBI" id="CHEBI:57926"/>
    </ligand>
</feature>
<comment type="function">
    <text evidence="13">Required for the formation of a threonylcarbamoyl group on adenosine at position 37 (t(6)A37) in tRNAs that read codons beginning with adenine.</text>
</comment>
<evidence type="ECO:0000256" key="12">
    <source>
        <dbReference type="ARBA" id="ARBA00048366"/>
    </source>
</evidence>
<keyword evidence="7 13" id="KW-0819">tRNA processing</keyword>